<dbReference type="InterPro" id="IPR032259">
    <property type="entry name" value="HIBYL-CoA-H"/>
</dbReference>
<evidence type="ECO:0000256" key="6">
    <source>
        <dbReference type="ARBA" id="ARBA00024871"/>
    </source>
</evidence>
<evidence type="ECO:0000256" key="3">
    <source>
        <dbReference type="ARBA" id="ARBA00011915"/>
    </source>
</evidence>
<reference evidence="9 10" key="1">
    <citation type="submission" date="2020-02" db="EMBL/GenBank/DDBJ databases">
        <authorList>
            <person name="Ferguson B K."/>
        </authorList>
    </citation>
    <scope>NUCLEOTIDE SEQUENCE [LARGE SCALE GENOMIC DNA]</scope>
</reference>
<dbReference type="Pfam" id="PF16113">
    <property type="entry name" value="ECH_2"/>
    <property type="match status" value="1"/>
</dbReference>
<feature type="domain" description="Enoyl-CoA hydratase/isomerase" evidence="8">
    <location>
        <begin position="133"/>
        <end position="379"/>
    </location>
</feature>
<dbReference type="InterPro" id="IPR029045">
    <property type="entry name" value="ClpP/crotonase-like_dom_sf"/>
</dbReference>
<protein>
    <recommendedName>
        <fullName evidence="4">3-hydroxyisobutyryl-CoA hydrolase, mitochondrial</fullName>
        <ecNumber evidence="3">3.1.2.4</ecNumber>
    </recommendedName>
    <alternativeName>
        <fullName evidence="7">3-hydroxyisobutyryl-coenzyme A hydrolase</fullName>
    </alternativeName>
</protein>
<dbReference type="CDD" id="cd06558">
    <property type="entry name" value="crotonase-like"/>
    <property type="match status" value="2"/>
</dbReference>
<dbReference type="UniPathway" id="UPA00362"/>
<organism evidence="9 10">
    <name type="scientific">Trichogramma brassicae</name>
    <dbReference type="NCBI Taxonomy" id="86971"/>
    <lineage>
        <taxon>Eukaryota</taxon>
        <taxon>Metazoa</taxon>
        <taxon>Ecdysozoa</taxon>
        <taxon>Arthropoda</taxon>
        <taxon>Hexapoda</taxon>
        <taxon>Insecta</taxon>
        <taxon>Pterygota</taxon>
        <taxon>Neoptera</taxon>
        <taxon>Endopterygota</taxon>
        <taxon>Hymenoptera</taxon>
        <taxon>Apocrita</taxon>
        <taxon>Proctotrupomorpha</taxon>
        <taxon>Chalcidoidea</taxon>
        <taxon>Trichogrammatidae</taxon>
        <taxon>Trichogramma</taxon>
    </lineage>
</organism>
<accession>A0A6H5IFD8</accession>
<proteinExistence type="inferred from homology"/>
<evidence type="ECO:0000313" key="9">
    <source>
        <dbReference type="EMBL" id="CAB0035206.1"/>
    </source>
</evidence>
<gene>
    <name evidence="9" type="ORF">TBRA_LOCUS7104</name>
</gene>
<dbReference type="Gene3D" id="3.90.226.10">
    <property type="entry name" value="2-enoyl-CoA Hydratase, Chain A, domain 1"/>
    <property type="match status" value="2"/>
</dbReference>
<evidence type="ECO:0000256" key="5">
    <source>
        <dbReference type="ARBA" id="ARBA00022801"/>
    </source>
</evidence>
<sequence length="391" mass="43408">MGGGVGLSVHGKYRVATEKTVFAMPETAIGLFPDVGGSYFLSRLKGKLGLFFGLTGYRLKGADVAFAGVATHYTTSDKLESLTQELTSRSTEVDQILEPYLPKNLNHQFCLAPYLDVIDECFSAPTVEEIISKLNYLIGTYQVPYMSIMDGITMGGGVGLSVHGKYRVATDRTLFAMPENLIGLFPDVGSSYFLPRLSGKLGLFLGLTGYRLKGADVLHAGIATHYVPSEIIDQVAHDIILNNTRVEDILKPYSTADNQEYSLSPHLKTINDCFSPSTVEGIIERLADEKSEWAKNVIETLSKLSPTSLKVTKKAFDEGIKKNLAECLSTEYRLVWACLNRNSDFYEGVRARLIDKDQTPKWNPKVLRKVTNEQIEKRFQFLSPRDELALP</sequence>
<dbReference type="GO" id="GO:0003860">
    <property type="term" value="F:3-hydroxyisobutyryl-CoA hydrolase activity"/>
    <property type="evidence" value="ECO:0007669"/>
    <property type="project" value="UniProtKB-EC"/>
</dbReference>
<dbReference type="OrthoDB" id="1737613at2759"/>
<dbReference type="EC" id="3.1.2.4" evidence="3"/>
<evidence type="ECO:0000256" key="2">
    <source>
        <dbReference type="ARBA" id="ARBA00005254"/>
    </source>
</evidence>
<evidence type="ECO:0000256" key="1">
    <source>
        <dbReference type="ARBA" id="ARBA00001709"/>
    </source>
</evidence>
<dbReference type="PANTHER" id="PTHR43176">
    <property type="entry name" value="3-HYDROXYISOBUTYRYL-COA HYDROLASE-RELATED"/>
    <property type="match status" value="1"/>
</dbReference>
<dbReference type="NCBIfam" id="NF004127">
    <property type="entry name" value="PRK05617.1"/>
    <property type="match status" value="1"/>
</dbReference>
<name>A0A6H5IFD8_9HYME</name>
<evidence type="ECO:0000259" key="8">
    <source>
        <dbReference type="Pfam" id="PF16113"/>
    </source>
</evidence>
<evidence type="ECO:0000313" key="10">
    <source>
        <dbReference type="Proteomes" id="UP000479190"/>
    </source>
</evidence>
<comment type="function">
    <text evidence="6">Hydrolyzes 3-hydroxyisobutyryl-CoA (HIBYL-CoA), a saline catabolite. Has high activity toward isobutyryl-CoA. Could be an isobutyryl-CoA dehydrogenase that functions in valine catabolism. Also hydrolyzes 3-hydroxypropanoyl-CoA.</text>
</comment>
<dbReference type="GO" id="GO:0006574">
    <property type="term" value="P:L-valine catabolic process"/>
    <property type="evidence" value="ECO:0007669"/>
    <property type="project" value="UniProtKB-UniPathway"/>
</dbReference>
<dbReference type="PANTHER" id="PTHR43176:SF3">
    <property type="entry name" value="3-HYDROXYISOBUTYRYL-COA HYDROLASE, MITOCHONDRIAL"/>
    <property type="match status" value="1"/>
</dbReference>
<evidence type="ECO:0000256" key="7">
    <source>
        <dbReference type="ARBA" id="ARBA00031181"/>
    </source>
</evidence>
<dbReference type="AlphaFoldDB" id="A0A6H5IFD8"/>
<comment type="similarity">
    <text evidence="2">Belongs to the enoyl-CoA hydratase/isomerase family.</text>
</comment>
<dbReference type="EMBL" id="CADCXV010000773">
    <property type="protein sequence ID" value="CAB0035206.1"/>
    <property type="molecule type" value="Genomic_DNA"/>
</dbReference>
<dbReference type="InterPro" id="IPR045004">
    <property type="entry name" value="ECH_dom"/>
</dbReference>
<keyword evidence="10" id="KW-1185">Reference proteome</keyword>
<comment type="catalytic activity">
    <reaction evidence="1">
        <text>3-hydroxy-2-methylpropanoyl-CoA + H2O = 3-hydroxy-2-methylpropanoate + CoA + H(+)</text>
        <dbReference type="Rhea" id="RHEA:20888"/>
        <dbReference type="ChEBI" id="CHEBI:11805"/>
        <dbReference type="ChEBI" id="CHEBI:15377"/>
        <dbReference type="ChEBI" id="CHEBI:15378"/>
        <dbReference type="ChEBI" id="CHEBI:57287"/>
        <dbReference type="ChEBI" id="CHEBI:57340"/>
        <dbReference type="EC" id="3.1.2.4"/>
    </reaction>
</comment>
<evidence type="ECO:0000256" key="4">
    <source>
        <dbReference type="ARBA" id="ARBA00016714"/>
    </source>
</evidence>
<dbReference type="GO" id="GO:0005739">
    <property type="term" value="C:mitochondrion"/>
    <property type="evidence" value="ECO:0007669"/>
    <property type="project" value="TreeGrafter"/>
</dbReference>
<keyword evidence="5" id="KW-0378">Hydrolase</keyword>
<dbReference type="Proteomes" id="UP000479190">
    <property type="component" value="Unassembled WGS sequence"/>
</dbReference>
<dbReference type="SUPFAM" id="SSF52096">
    <property type="entry name" value="ClpP/crotonase"/>
    <property type="match status" value="2"/>
</dbReference>